<accession>A0ABS4TQA7</accession>
<proteinExistence type="predicted"/>
<feature type="chain" id="PRO_5047015702" description="Ricin B lectin domain-containing protein" evidence="1">
    <location>
        <begin position="28"/>
        <end position="171"/>
    </location>
</feature>
<dbReference type="SMART" id="SM00458">
    <property type="entry name" value="RICIN"/>
    <property type="match status" value="1"/>
</dbReference>
<organism evidence="3 4">
    <name type="scientific">Kibdelosporangium banguiense</name>
    <dbReference type="NCBI Taxonomy" id="1365924"/>
    <lineage>
        <taxon>Bacteria</taxon>
        <taxon>Bacillati</taxon>
        <taxon>Actinomycetota</taxon>
        <taxon>Actinomycetes</taxon>
        <taxon>Pseudonocardiales</taxon>
        <taxon>Pseudonocardiaceae</taxon>
        <taxon>Kibdelosporangium</taxon>
    </lineage>
</organism>
<evidence type="ECO:0000256" key="1">
    <source>
        <dbReference type="SAM" id="SignalP"/>
    </source>
</evidence>
<dbReference type="CDD" id="cd23415">
    <property type="entry name" value="beta-trefoil_Ricin_AH"/>
    <property type="match status" value="1"/>
</dbReference>
<feature type="domain" description="Ricin B lectin" evidence="2">
    <location>
        <begin position="39"/>
        <end position="169"/>
    </location>
</feature>
<dbReference type="Pfam" id="PF00652">
    <property type="entry name" value="Ricin_B_lectin"/>
    <property type="match status" value="1"/>
</dbReference>
<dbReference type="SUPFAM" id="SSF50370">
    <property type="entry name" value="Ricin B-like lectins"/>
    <property type="match status" value="1"/>
</dbReference>
<feature type="signal peptide" evidence="1">
    <location>
        <begin position="1"/>
        <end position="27"/>
    </location>
</feature>
<keyword evidence="4" id="KW-1185">Reference proteome</keyword>
<dbReference type="InterPro" id="IPR035992">
    <property type="entry name" value="Ricin_B-like_lectins"/>
</dbReference>
<dbReference type="EMBL" id="JAGINW010000001">
    <property type="protein sequence ID" value="MBP2326601.1"/>
    <property type="molecule type" value="Genomic_DNA"/>
</dbReference>
<dbReference type="Gene3D" id="2.80.10.50">
    <property type="match status" value="1"/>
</dbReference>
<evidence type="ECO:0000313" key="3">
    <source>
        <dbReference type="EMBL" id="MBP2326601.1"/>
    </source>
</evidence>
<name>A0ABS4TQA7_9PSEU</name>
<reference evidence="3 4" key="1">
    <citation type="submission" date="2021-03" db="EMBL/GenBank/DDBJ databases">
        <title>Sequencing the genomes of 1000 actinobacteria strains.</title>
        <authorList>
            <person name="Klenk H.-P."/>
        </authorList>
    </citation>
    <scope>NUCLEOTIDE SEQUENCE [LARGE SCALE GENOMIC DNA]</scope>
    <source>
        <strain evidence="3 4">DSM 46670</strain>
    </source>
</reference>
<keyword evidence="1" id="KW-0732">Signal</keyword>
<gene>
    <name evidence="3" type="ORF">JOF56_006986</name>
</gene>
<sequence>MKLSARGLALLSGVVTALITMIAPAYANAQSSVLDAPTPGVQYRLSNQWHSGECLAGRNNDRVNIAHCEVSYTDQYWYLEPVAAAGFYRLRNVASGQCAAILKNGHVRMSGCVDSYNDQWWRLDPVPGYNTYQLYNHLRGTCLAAPTINGAARPFTCEPSYADQRWAFIRR</sequence>
<protein>
    <recommendedName>
        <fullName evidence="2">Ricin B lectin domain-containing protein</fullName>
    </recommendedName>
</protein>
<comment type="caution">
    <text evidence="3">The sequence shown here is derived from an EMBL/GenBank/DDBJ whole genome shotgun (WGS) entry which is preliminary data.</text>
</comment>
<dbReference type="Proteomes" id="UP001519332">
    <property type="component" value="Unassembled WGS sequence"/>
</dbReference>
<dbReference type="RefSeq" id="WP_209643650.1">
    <property type="nucleotide sequence ID" value="NZ_JAGINW010000001.1"/>
</dbReference>
<evidence type="ECO:0000259" key="2">
    <source>
        <dbReference type="SMART" id="SM00458"/>
    </source>
</evidence>
<evidence type="ECO:0000313" key="4">
    <source>
        <dbReference type="Proteomes" id="UP001519332"/>
    </source>
</evidence>
<dbReference type="InterPro" id="IPR000772">
    <property type="entry name" value="Ricin_B_lectin"/>
</dbReference>
<dbReference type="PROSITE" id="PS50231">
    <property type="entry name" value="RICIN_B_LECTIN"/>
    <property type="match status" value="1"/>
</dbReference>